<evidence type="ECO:0000256" key="1">
    <source>
        <dbReference type="SAM" id="MobiDB-lite"/>
    </source>
</evidence>
<dbReference type="EMBL" id="IACI01013849">
    <property type="protein sequence ID" value="LAA18920.1"/>
    <property type="molecule type" value="Transcribed_RNA"/>
</dbReference>
<sequence length="120" mass="13976">MDYTWKDASNDLTLLINWLSGKLQEERKNETKGIIMKKRKILVKRNLKKKQSVTRKKKGGVVTRKEVKPNNKNGDEREGRQDKKRGGDRQERERSGKWMKWGGLLNSNPIILFSAHKDTG</sequence>
<protein>
    <submittedName>
        <fullName evidence="2">Uncharacterized protein</fullName>
    </submittedName>
</protein>
<organism evidence="2">
    <name type="scientific">Micrurus carvalhoi</name>
    <dbReference type="NCBI Taxonomy" id="3147026"/>
    <lineage>
        <taxon>Eukaryota</taxon>
        <taxon>Metazoa</taxon>
        <taxon>Chordata</taxon>
        <taxon>Craniata</taxon>
        <taxon>Vertebrata</taxon>
        <taxon>Euteleostomi</taxon>
        <taxon>Lepidosauria</taxon>
        <taxon>Squamata</taxon>
        <taxon>Bifurcata</taxon>
        <taxon>Unidentata</taxon>
        <taxon>Episquamata</taxon>
        <taxon>Toxicofera</taxon>
        <taxon>Serpentes</taxon>
        <taxon>Colubroidea</taxon>
        <taxon>Elapidae</taxon>
        <taxon>Elapinae</taxon>
        <taxon>Micrurus</taxon>
    </lineage>
</organism>
<dbReference type="EMBL" id="IACI01013850">
    <property type="protein sequence ID" value="LAA18922.1"/>
    <property type="molecule type" value="Transcribed_RNA"/>
</dbReference>
<accession>A0A2H6MWG0</accession>
<feature type="compositionally biased region" description="Basic and acidic residues" evidence="1">
    <location>
        <begin position="63"/>
        <end position="96"/>
    </location>
</feature>
<dbReference type="AlphaFoldDB" id="A0A2H6MWG0"/>
<feature type="compositionally biased region" description="Basic residues" evidence="1">
    <location>
        <begin position="45"/>
        <end position="59"/>
    </location>
</feature>
<feature type="region of interest" description="Disordered" evidence="1">
    <location>
        <begin position="45"/>
        <end position="100"/>
    </location>
</feature>
<proteinExistence type="predicted"/>
<reference evidence="2" key="2">
    <citation type="submission" date="2017-12" db="EMBL/GenBank/DDBJ databases">
        <title>Coralsnake Venomics: Analyses of Venom Gland Transcriptomes and Proteomes of Six Brazilian Taxa.</title>
        <authorList>
            <person name="Aird S.D."/>
            <person name="Jorge da Silva N."/>
            <person name="Qiu L."/>
            <person name="Villar-Briones A."/>
            <person name="Aparecida-Saddi V."/>
            <person name="Campos-Telles M.P."/>
            <person name="Grau M."/>
            <person name="Mikheyev A.S."/>
        </authorList>
    </citation>
    <scope>NUCLEOTIDE SEQUENCE</scope>
    <source>
        <tissue evidence="2">Venom_gland</tissue>
    </source>
</reference>
<evidence type="ECO:0000313" key="2">
    <source>
        <dbReference type="EMBL" id="LAA18920.1"/>
    </source>
</evidence>
<reference evidence="2" key="1">
    <citation type="submission" date="2017-07" db="EMBL/GenBank/DDBJ databases">
        <authorList>
            <person name="Mikheyev A."/>
            <person name="Grau M."/>
        </authorList>
    </citation>
    <scope>NUCLEOTIDE SEQUENCE</scope>
    <source>
        <tissue evidence="2">Venom_gland</tissue>
    </source>
</reference>
<name>A0A2H6MWG0_9SAUR</name>